<protein>
    <submittedName>
        <fullName evidence="1">Transcriptional regulator</fullName>
    </submittedName>
</protein>
<name>A0A5U5TPN8_SALER</name>
<comment type="caution">
    <text evidence="1">The sequence shown here is derived from an EMBL/GenBank/DDBJ whole genome shotgun (WGS) entry which is preliminary data.</text>
</comment>
<sequence>MRMRTTADIRYCGIFVSVTPRYARIMVGRDGEASACWFHSCQSANPVTSCHPFSSGGAGC</sequence>
<reference evidence="1" key="1">
    <citation type="submission" date="2018-07" db="EMBL/GenBank/DDBJ databases">
        <authorList>
            <consortium name="NARMS: The National Antimicrobial Resistance Monitoring System"/>
        </authorList>
    </citation>
    <scope>NUCLEOTIDE SEQUENCE</scope>
    <source>
        <strain evidence="1">FSIS1609096</strain>
    </source>
</reference>
<evidence type="ECO:0000313" key="1">
    <source>
        <dbReference type="EMBL" id="EBQ6285617.1"/>
    </source>
</evidence>
<reference evidence="2" key="2">
    <citation type="submission" date="2019-08" db="EMBL/GenBank/DDBJ databases">
        <authorList>
            <consortium name="GenomeTrakr network: Whole genome sequencing for foodborne pathogen traceback"/>
        </authorList>
    </citation>
    <scope>NUCLEOTIDE SEQUENCE</scope>
    <source>
        <strain evidence="2">FSIS31902502</strain>
    </source>
</reference>
<gene>
    <name evidence="1" type="ORF">BTM58_20985</name>
    <name evidence="2" type="ORF">FY723_19830</name>
</gene>
<evidence type="ECO:0000313" key="2">
    <source>
        <dbReference type="EMBL" id="ECQ4277373.1"/>
    </source>
</evidence>
<dbReference type="EMBL" id="AAKAWB010000022">
    <property type="protein sequence ID" value="ECQ4277373.1"/>
    <property type="molecule type" value="Genomic_DNA"/>
</dbReference>
<organism evidence="1">
    <name type="scientific">Salmonella enterica</name>
    <name type="common">Salmonella choleraesuis</name>
    <dbReference type="NCBI Taxonomy" id="28901"/>
    <lineage>
        <taxon>Bacteria</taxon>
        <taxon>Pseudomonadati</taxon>
        <taxon>Pseudomonadota</taxon>
        <taxon>Gammaproteobacteria</taxon>
        <taxon>Enterobacterales</taxon>
        <taxon>Enterobacteriaceae</taxon>
        <taxon>Salmonella</taxon>
    </lineage>
</organism>
<proteinExistence type="predicted"/>
<dbReference type="EMBL" id="AAGPPS010000033">
    <property type="protein sequence ID" value="EBQ6285617.1"/>
    <property type="molecule type" value="Genomic_DNA"/>
</dbReference>
<dbReference type="AlphaFoldDB" id="A0A5U5TPN8"/>
<accession>A0A5U5TPN8</accession>